<evidence type="ECO:0000259" key="7">
    <source>
        <dbReference type="Pfam" id="PF09335"/>
    </source>
</evidence>
<keyword evidence="2 6" id="KW-1003">Cell membrane</keyword>
<evidence type="ECO:0000256" key="5">
    <source>
        <dbReference type="ARBA" id="ARBA00023136"/>
    </source>
</evidence>
<accession>A0A3A4NNC4</accession>
<dbReference type="PANTHER" id="PTHR12677:SF59">
    <property type="entry name" value="GOLGI APPARATUS MEMBRANE PROTEIN TVP38-RELATED"/>
    <property type="match status" value="1"/>
</dbReference>
<proteinExistence type="inferred from homology"/>
<feature type="transmembrane region" description="Helical" evidence="6">
    <location>
        <begin position="81"/>
        <end position="106"/>
    </location>
</feature>
<dbReference type="AlphaFoldDB" id="A0A3A4NNC4"/>
<dbReference type="Proteomes" id="UP000265882">
    <property type="component" value="Unassembled WGS sequence"/>
</dbReference>
<dbReference type="InterPro" id="IPR015414">
    <property type="entry name" value="TMEM64"/>
</dbReference>
<dbReference type="EMBL" id="QZKU01000088">
    <property type="protein sequence ID" value="RJP19546.1"/>
    <property type="molecule type" value="Genomic_DNA"/>
</dbReference>
<feature type="transmembrane region" description="Helical" evidence="6">
    <location>
        <begin position="13"/>
        <end position="33"/>
    </location>
</feature>
<keyword evidence="3 6" id="KW-0812">Transmembrane</keyword>
<comment type="caution">
    <text evidence="8">The sequence shown here is derived from an EMBL/GenBank/DDBJ whole genome shotgun (WGS) entry which is preliminary data.</text>
</comment>
<dbReference type="PANTHER" id="PTHR12677">
    <property type="entry name" value="GOLGI APPARATUS MEMBRANE PROTEIN TVP38-RELATED"/>
    <property type="match status" value="1"/>
</dbReference>
<protein>
    <recommendedName>
        <fullName evidence="6">TVP38/TMEM64 family membrane protein</fullName>
    </recommendedName>
</protein>
<evidence type="ECO:0000256" key="6">
    <source>
        <dbReference type="RuleBase" id="RU366058"/>
    </source>
</evidence>
<evidence type="ECO:0000313" key="8">
    <source>
        <dbReference type="EMBL" id="RJP19546.1"/>
    </source>
</evidence>
<dbReference type="InterPro" id="IPR032816">
    <property type="entry name" value="VTT_dom"/>
</dbReference>
<evidence type="ECO:0000256" key="2">
    <source>
        <dbReference type="ARBA" id="ARBA00022475"/>
    </source>
</evidence>
<evidence type="ECO:0000256" key="3">
    <source>
        <dbReference type="ARBA" id="ARBA00022692"/>
    </source>
</evidence>
<comment type="subcellular location">
    <subcellularLocation>
        <location evidence="1 6">Cell membrane</location>
        <topology evidence="1 6">Multi-pass membrane protein</topology>
    </subcellularLocation>
</comment>
<keyword evidence="4 6" id="KW-1133">Transmembrane helix</keyword>
<dbReference type="GO" id="GO:0005886">
    <property type="term" value="C:plasma membrane"/>
    <property type="evidence" value="ECO:0007669"/>
    <property type="project" value="UniProtKB-SubCell"/>
</dbReference>
<keyword evidence="5 6" id="KW-0472">Membrane</keyword>
<feature type="transmembrane region" description="Helical" evidence="6">
    <location>
        <begin position="45"/>
        <end position="69"/>
    </location>
</feature>
<dbReference type="Pfam" id="PF09335">
    <property type="entry name" value="VTT_dom"/>
    <property type="match status" value="1"/>
</dbReference>
<comment type="similarity">
    <text evidence="6">Belongs to the TVP38/TMEM64 family.</text>
</comment>
<reference evidence="8 9" key="1">
    <citation type="journal article" date="2017" name="ISME J.">
        <title>Energy and carbon metabolisms in a deep terrestrial subsurface fluid microbial community.</title>
        <authorList>
            <person name="Momper L."/>
            <person name="Jungbluth S.P."/>
            <person name="Lee M.D."/>
            <person name="Amend J.P."/>
        </authorList>
    </citation>
    <scope>NUCLEOTIDE SEQUENCE [LARGE SCALE GENOMIC DNA]</scope>
    <source>
        <strain evidence="8">SURF_5</strain>
    </source>
</reference>
<evidence type="ECO:0000256" key="1">
    <source>
        <dbReference type="ARBA" id="ARBA00004651"/>
    </source>
</evidence>
<feature type="transmembrane region" description="Helical" evidence="6">
    <location>
        <begin position="167"/>
        <end position="186"/>
    </location>
</feature>
<name>A0A3A4NNC4_ABYX5</name>
<feature type="domain" description="VTT" evidence="7">
    <location>
        <begin position="69"/>
        <end position="184"/>
    </location>
</feature>
<evidence type="ECO:0000313" key="9">
    <source>
        <dbReference type="Proteomes" id="UP000265882"/>
    </source>
</evidence>
<sequence length="235" mass="25833">MNEIDKPKPKKDLWKPIFLLVLILMMLALARVFGLGEKLALLREWIRSLGAWGPAAFVLIYVAAVVAAVPGSALTVTAGALFGSVVGVVVVIFGATIGASLAFLISRYFARDAVARWLSTKEKFRRIDQLTERHGAIIVALTRLAPIFPFNLLNYGFGLTRVRFRTYVFWSFLCMLPGTVLYVVGADVFARAVSQGRVPWILVAILAAAAIGIVFLVRAARRKLREKEANTGNQE</sequence>
<feature type="transmembrane region" description="Helical" evidence="6">
    <location>
        <begin position="198"/>
        <end position="217"/>
    </location>
</feature>
<organism evidence="8 9">
    <name type="scientific">Abyssobacteria bacterium (strain SURF_5)</name>
    <dbReference type="NCBI Taxonomy" id="2093360"/>
    <lineage>
        <taxon>Bacteria</taxon>
        <taxon>Pseudomonadati</taxon>
        <taxon>Candidatus Hydrogenedentota</taxon>
        <taxon>Candidatus Abyssobacteria</taxon>
    </lineage>
</organism>
<gene>
    <name evidence="8" type="ORF">C4520_12755</name>
</gene>
<evidence type="ECO:0000256" key="4">
    <source>
        <dbReference type="ARBA" id="ARBA00022989"/>
    </source>
</evidence>